<dbReference type="Proteomes" id="UP001267290">
    <property type="component" value="Unassembled WGS sequence"/>
</dbReference>
<organism evidence="1 2">
    <name type="scientific">Paenibacillus qinlingensis</name>
    <dbReference type="NCBI Taxonomy" id="1837343"/>
    <lineage>
        <taxon>Bacteria</taxon>
        <taxon>Bacillati</taxon>
        <taxon>Bacillota</taxon>
        <taxon>Bacilli</taxon>
        <taxon>Bacillales</taxon>
        <taxon>Paenibacillaceae</taxon>
        <taxon>Paenibacillus</taxon>
    </lineage>
</organism>
<sequence length="219" mass="24171">MILDITGPIRNGMWTYGDPLPSVEIEQVAMLEGEGWKGHRLQLHTLAGTYIESADHLLPGRKTIGELPVESFVRRAWIAQLSDKRELEPITAAELAAACEGHAHRPGDALLIATGWDKRWQEPEFVTHCPFFTEETMKWVIERDVGLLGVDVPCMQDPRADDGTLCRQFFKQERLLLAPLVGLRKAATGPWMLAALPLSIPGVCGAPCRAILMPITEGG</sequence>
<dbReference type="InterPro" id="IPR007325">
    <property type="entry name" value="KFase/CYL"/>
</dbReference>
<dbReference type="PANTHER" id="PTHR31118">
    <property type="entry name" value="CYCLASE-LIKE PROTEIN 2"/>
    <property type="match status" value="1"/>
</dbReference>
<reference evidence="1 2" key="1">
    <citation type="submission" date="2023-07" db="EMBL/GenBank/DDBJ databases">
        <title>Sorghum-associated microbial communities from plants grown in Nebraska, USA.</title>
        <authorList>
            <person name="Schachtman D."/>
        </authorList>
    </citation>
    <scope>NUCLEOTIDE SEQUENCE [LARGE SCALE GENOMIC DNA]</scope>
    <source>
        <strain evidence="1 2">CC258</strain>
    </source>
</reference>
<evidence type="ECO:0000313" key="2">
    <source>
        <dbReference type="Proteomes" id="UP001267290"/>
    </source>
</evidence>
<gene>
    <name evidence="1" type="ORF">J2736_001624</name>
</gene>
<dbReference type="InterPro" id="IPR037175">
    <property type="entry name" value="KFase_sf"/>
</dbReference>
<accession>A0ABU1NSJ5</accession>
<proteinExistence type="predicted"/>
<protein>
    <submittedName>
        <fullName evidence="1">Kynurenine formamidase</fullName>
    </submittedName>
</protein>
<evidence type="ECO:0000313" key="1">
    <source>
        <dbReference type="EMBL" id="MDR6550441.1"/>
    </source>
</evidence>
<dbReference type="Pfam" id="PF04199">
    <property type="entry name" value="Cyclase"/>
    <property type="match status" value="1"/>
</dbReference>
<name>A0ABU1NSJ5_9BACL</name>
<dbReference type="Gene3D" id="3.50.30.50">
    <property type="entry name" value="Putative cyclase"/>
    <property type="match status" value="1"/>
</dbReference>
<dbReference type="EMBL" id="JAVDSB010000001">
    <property type="protein sequence ID" value="MDR6550441.1"/>
    <property type="molecule type" value="Genomic_DNA"/>
</dbReference>
<dbReference type="PANTHER" id="PTHR31118:SF32">
    <property type="entry name" value="KYNURENINE FORMAMIDASE"/>
    <property type="match status" value="1"/>
</dbReference>
<dbReference type="RefSeq" id="WP_310225090.1">
    <property type="nucleotide sequence ID" value="NZ_JAVDSB010000001.1"/>
</dbReference>
<dbReference type="SUPFAM" id="SSF102198">
    <property type="entry name" value="Putative cyclase"/>
    <property type="match status" value="1"/>
</dbReference>
<keyword evidence="2" id="KW-1185">Reference proteome</keyword>
<comment type="caution">
    <text evidence="1">The sequence shown here is derived from an EMBL/GenBank/DDBJ whole genome shotgun (WGS) entry which is preliminary data.</text>
</comment>